<feature type="transmembrane region" description="Helical" evidence="9">
    <location>
        <begin position="15"/>
        <end position="33"/>
    </location>
</feature>
<feature type="transmembrane region" description="Helical" evidence="9">
    <location>
        <begin position="214"/>
        <end position="235"/>
    </location>
</feature>
<dbReference type="FunFam" id="1.20.1740.10:FF:000004">
    <property type="entry name" value="Sodium:alanine symporter family protein"/>
    <property type="match status" value="1"/>
</dbReference>
<keyword evidence="9" id="KW-0997">Cell inner membrane</keyword>
<proteinExistence type="inferred from homology"/>
<feature type="transmembrane region" description="Helical" evidence="9">
    <location>
        <begin position="247"/>
        <end position="267"/>
    </location>
</feature>
<organism evidence="11 12">
    <name type="scientific">Halopseudomonas bauzanensis</name>
    <dbReference type="NCBI Taxonomy" id="653930"/>
    <lineage>
        <taxon>Bacteria</taxon>
        <taxon>Pseudomonadati</taxon>
        <taxon>Pseudomonadota</taxon>
        <taxon>Gammaproteobacteria</taxon>
        <taxon>Pseudomonadales</taxon>
        <taxon>Pseudomonadaceae</taxon>
        <taxon>Halopseudomonas</taxon>
    </lineage>
</organism>
<evidence type="ECO:0000256" key="6">
    <source>
        <dbReference type="ARBA" id="ARBA00022847"/>
    </source>
</evidence>
<dbReference type="PANTHER" id="PTHR30330:SF3">
    <property type="entry name" value="TRANSCRIPTIONAL REGULATOR, LRP FAMILY"/>
    <property type="match status" value="1"/>
</dbReference>
<comment type="subcellular location">
    <subcellularLocation>
        <location evidence="9">Cell inner membrane</location>
        <topology evidence="9">Multi-pass membrane protein</topology>
    </subcellularLocation>
    <subcellularLocation>
        <location evidence="1">Cell membrane</location>
        <topology evidence="1">Multi-pass membrane protein</topology>
    </subcellularLocation>
</comment>
<keyword evidence="4" id="KW-1003">Cell membrane</keyword>
<dbReference type="STRING" id="653930.SAMN05216589_0738"/>
<keyword evidence="6 9" id="KW-0769">Symport</keyword>
<evidence type="ECO:0000256" key="2">
    <source>
        <dbReference type="ARBA" id="ARBA00009261"/>
    </source>
</evidence>
<feature type="transmembrane region" description="Helical" evidence="9">
    <location>
        <begin position="303"/>
        <end position="330"/>
    </location>
</feature>
<gene>
    <name evidence="11" type="ORF">SAMN04487855_0887</name>
    <name evidence="10" type="ORF">SAMN05216589_0738</name>
</gene>
<evidence type="ECO:0000256" key="1">
    <source>
        <dbReference type="ARBA" id="ARBA00004651"/>
    </source>
</evidence>
<dbReference type="GO" id="GO:0005886">
    <property type="term" value="C:plasma membrane"/>
    <property type="evidence" value="ECO:0007669"/>
    <property type="project" value="UniProtKB-SubCell"/>
</dbReference>
<feature type="transmembrane region" description="Helical" evidence="9">
    <location>
        <begin position="181"/>
        <end position="202"/>
    </location>
</feature>
<dbReference type="NCBIfam" id="TIGR00835">
    <property type="entry name" value="agcS"/>
    <property type="match status" value="1"/>
</dbReference>
<evidence type="ECO:0000313" key="10">
    <source>
        <dbReference type="EMBL" id="SER49967.1"/>
    </source>
</evidence>
<dbReference type="EMBL" id="FOGN01000001">
    <property type="protein sequence ID" value="SER49967.1"/>
    <property type="molecule type" value="Genomic_DNA"/>
</dbReference>
<dbReference type="PRINTS" id="PR00175">
    <property type="entry name" value="NAALASMPORT"/>
</dbReference>
<dbReference type="EMBL" id="FOUA01000001">
    <property type="protein sequence ID" value="SFL71952.1"/>
    <property type="molecule type" value="Genomic_DNA"/>
</dbReference>
<evidence type="ECO:0000313" key="13">
    <source>
        <dbReference type="Proteomes" id="UP000186904"/>
    </source>
</evidence>
<dbReference type="Proteomes" id="UP000186904">
    <property type="component" value="Unassembled WGS sequence"/>
</dbReference>
<evidence type="ECO:0000256" key="7">
    <source>
        <dbReference type="ARBA" id="ARBA00022989"/>
    </source>
</evidence>
<feature type="transmembrane region" description="Helical" evidence="9">
    <location>
        <begin position="392"/>
        <end position="414"/>
    </location>
</feature>
<dbReference type="RefSeq" id="WP_036990001.1">
    <property type="nucleotide sequence ID" value="NZ_FOGN01000001.1"/>
</dbReference>
<sequence>MDNLIDVINAINGVVWGPFMLALLAGTGIYLALGLKLIPQRKLAYGFNMLWRGRKDTKADGDLSPFNALMTALSATVGTGNIAGVATAIFFGGPGALFWMWLIALIGMATKFSEAVLAVHFREKDAFGNYVGGPMYYIRNGLGKNWKWLGVLFAIFGMLAGFGIGNTIQSNSVADAMQSTFNINPVVTGVVIGVLVALVLIGGIKRIGEVAGKLVPLMALFYVGGGLIILIINAAEIPAAFGLILHHAFNPASAAGGFAGATVWAAIRFGVARGVFSNEAGLGSAPIAHATAKTNNPIRQGTVAMLGTFIDTIIICTITGLVIIVTGAWQSGENGASLSVHAFNQGLPGWGEYIVSIGLATFAFTTILGWSFYSEKCTQFLFGERAIMPFRIVWIIAVPLGTLPMINLGALWLVADTLNAMMAIPNLIALLLLSPVVFKLTRIYFSQPSTVRDAD</sequence>
<keyword evidence="7 9" id="KW-1133">Transmembrane helix</keyword>
<dbReference type="AlphaFoldDB" id="A0A031MG74"/>
<evidence type="ECO:0000256" key="8">
    <source>
        <dbReference type="ARBA" id="ARBA00023136"/>
    </source>
</evidence>
<dbReference type="PANTHER" id="PTHR30330">
    <property type="entry name" value="AGSS FAMILY TRANSPORTER, SODIUM-ALANINE"/>
    <property type="match status" value="1"/>
</dbReference>
<keyword evidence="5 9" id="KW-0812">Transmembrane</keyword>
<accession>A0A031MG74</accession>
<dbReference type="Gene3D" id="1.20.1740.10">
    <property type="entry name" value="Amino acid/polyamine transporter I"/>
    <property type="match status" value="1"/>
</dbReference>
<evidence type="ECO:0000313" key="12">
    <source>
        <dbReference type="Proteomes" id="UP000186599"/>
    </source>
</evidence>
<dbReference type="PROSITE" id="PS00873">
    <property type="entry name" value="NA_ALANINE_SYMP"/>
    <property type="match status" value="1"/>
</dbReference>
<feature type="transmembrane region" description="Helical" evidence="9">
    <location>
        <begin position="420"/>
        <end position="438"/>
    </location>
</feature>
<feature type="transmembrane region" description="Helical" evidence="9">
    <location>
        <begin position="350"/>
        <end position="372"/>
    </location>
</feature>
<evidence type="ECO:0000256" key="4">
    <source>
        <dbReference type="ARBA" id="ARBA00022475"/>
    </source>
</evidence>
<evidence type="ECO:0000256" key="5">
    <source>
        <dbReference type="ARBA" id="ARBA00022692"/>
    </source>
</evidence>
<dbReference type="GO" id="GO:0005283">
    <property type="term" value="F:amino acid:sodium symporter activity"/>
    <property type="evidence" value="ECO:0007669"/>
    <property type="project" value="InterPro"/>
</dbReference>
<evidence type="ECO:0000313" key="11">
    <source>
        <dbReference type="EMBL" id="SFL71952.1"/>
    </source>
</evidence>
<dbReference type="Proteomes" id="UP000186599">
    <property type="component" value="Unassembled WGS sequence"/>
</dbReference>
<keyword evidence="8 9" id="KW-0472">Membrane</keyword>
<dbReference type="Pfam" id="PF01235">
    <property type="entry name" value="Na_Ala_symp"/>
    <property type="match status" value="1"/>
</dbReference>
<keyword evidence="12" id="KW-1185">Reference proteome</keyword>
<evidence type="ECO:0000256" key="9">
    <source>
        <dbReference type="RuleBase" id="RU363064"/>
    </source>
</evidence>
<name>A0A031MG74_9GAMM</name>
<reference evidence="12 13" key="1">
    <citation type="submission" date="2016-10" db="EMBL/GenBank/DDBJ databases">
        <authorList>
            <person name="de Groot N.N."/>
        </authorList>
    </citation>
    <scope>NUCLEOTIDE SEQUENCE [LARGE SCALE GENOMIC DNA]</scope>
    <source>
        <strain evidence="11 12">CGMCC 1.9095</strain>
        <strain evidence="10 13">DSM 22558</strain>
    </source>
</reference>
<feature type="transmembrane region" description="Helical" evidence="9">
    <location>
        <begin position="148"/>
        <end position="169"/>
    </location>
</feature>
<evidence type="ECO:0000256" key="3">
    <source>
        <dbReference type="ARBA" id="ARBA00022448"/>
    </source>
</evidence>
<keyword evidence="3 9" id="KW-0813">Transport</keyword>
<dbReference type="InterPro" id="IPR001463">
    <property type="entry name" value="Na/Ala_symport"/>
</dbReference>
<dbReference type="OrthoDB" id="9806926at2"/>
<comment type="similarity">
    <text evidence="2 9">Belongs to the alanine or glycine:cation symporter (AGCS) (TC 2.A.25) family.</text>
</comment>
<protein>
    <submittedName>
        <fullName evidence="11">Alanine or glycine:cation symporter, AGCS family</fullName>
    </submittedName>
</protein>